<accession>A0ABP7VRH7</accession>
<reference evidence="2" key="1">
    <citation type="journal article" date="2019" name="Int. J. Syst. Evol. Microbiol.">
        <title>The Global Catalogue of Microorganisms (GCM) 10K type strain sequencing project: providing services to taxonomists for standard genome sequencing and annotation.</title>
        <authorList>
            <consortium name="The Broad Institute Genomics Platform"/>
            <consortium name="The Broad Institute Genome Sequencing Center for Infectious Disease"/>
            <person name="Wu L."/>
            <person name="Ma J."/>
        </authorList>
    </citation>
    <scope>NUCLEOTIDE SEQUENCE [LARGE SCALE GENOMIC DNA]</scope>
    <source>
        <strain evidence="2">JCM 16702</strain>
    </source>
</reference>
<keyword evidence="2" id="KW-1185">Reference proteome</keyword>
<dbReference type="EMBL" id="BAAAZG010000018">
    <property type="protein sequence ID" value="GAA4072975.1"/>
    <property type="molecule type" value="Genomic_DNA"/>
</dbReference>
<evidence type="ECO:0000313" key="2">
    <source>
        <dbReference type="Proteomes" id="UP001500683"/>
    </source>
</evidence>
<sequence>MHGLDERMVVSAPRLAHLYQSSERHAAGCAINQLKRNRASGATRYGKLGARREATSCMAWTNEWS</sequence>
<protein>
    <recommendedName>
        <fullName evidence="3">Transposase</fullName>
    </recommendedName>
</protein>
<proteinExistence type="predicted"/>
<evidence type="ECO:0008006" key="3">
    <source>
        <dbReference type="Google" id="ProtNLM"/>
    </source>
</evidence>
<comment type="caution">
    <text evidence="1">The sequence shown here is derived from an EMBL/GenBank/DDBJ whole genome shotgun (WGS) entry which is preliminary data.</text>
</comment>
<name>A0ABP7VRH7_9ACTN</name>
<evidence type="ECO:0000313" key="1">
    <source>
        <dbReference type="EMBL" id="GAA4072975.1"/>
    </source>
</evidence>
<dbReference type="Proteomes" id="UP001500683">
    <property type="component" value="Unassembled WGS sequence"/>
</dbReference>
<organism evidence="1 2">
    <name type="scientific">Actinomadura miaoliensis</name>
    <dbReference type="NCBI Taxonomy" id="430685"/>
    <lineage>
        <taxon>Bacteria</taxon>
        <taxon>Bacillati</taxon>
        <taxon>Actinomycetota</taxon>
        <taxon>Actinomycetes</taxon>
        <taxon>Streptosporangiales</taxon>
        <taxon>Thermomonosporaceae</taxon>
        <taxon>Actinomadura</taxon>
    </lineage>
</organism>
<gene>
    <name evidence="1" type="ORF">GCM10022214_31650</name>
</gene>